<gene>
    <name evidence="9" type="ORF">DV451_002227</name>
</gene>
<reference evidence="9" key="2">
    <citation type="submission" date="2020-01" db="EMBL/GenBank/DDBJ databases">
        <authorList>
            <person name="Perkins V."/>
            <person name="Lessard M.-H."/>
            <person name="Dugat-Bony E."/>
            <person name="Frenette M."/>
            <person name="Labrie S."/>
        </authorList>
    </citation>
    <scope>NUCLEOTIDE SEQUENCE</scope>
    <source>
        <strain evidence="9">LMA-70</strain>
    </source>
</reference>
<dbReference type="GO" id="GO:0016538">
    <property type="term" value="F:cyclin-dependent protein serine/threonine kinase regulator activity"/>
    <property type="evidence" value="ECO:0007669"/>
    <property type="project" value="UniProtKB-ARBA"/>
</dbReference>
<dbReference type="InterPro" id="IPR036915">
    <property type="entry name" value="Cyclin-like_sf"/>
</dbReference>
<dbReference type="CDD" id="cd20559">
    <property type="entry name" value="CYCLIN_ScCLN_like"/>
    <property type="match status" value="1"/>
</dbReference>
<dbReference type="InterPro" id="IPR004367">
    <property type="entry name" value="Cyclin_C-dom"/>
</dbReference>
<dbReference type="InterPro" id="IPR039361">
    <property type="entry name" value="Cyclin"/>
</dbReference>
<dbReference type="CDD" id="cd20537">
    <property type="entry name" value="CYCLIN_CCNO-like_rpt2"/>
    <property type="match status" value="1"/>
</dbReference>
<dbReference type="GO" id="GO:0051726">
    <property type="term" value="P:regulation of cell cycle"/>
    <property type="evidence" value="ECO:0007669"/>
    <property type="project" value="UniProtKB-ARBA"/>
</dbReference>
<protein>
    <recommendedName>
        <fullName evidence="11">Cyclin N-terminal domain-containing protein</fullName>
    </recommendedName>
</protein>
<comment type="caution">
    <text evidence="9">The sequence shown here is derived from an EMBL/GenBank/DDBJ whole genome shotgun (WGS) entry which is preliminary data.</text>
</comment>
<reference evidence="9" key="1">
    <citation type="journal article" date="2020" name="Front. Microbiol.">
        <title>Phenotypic and Genetic Characterization of the Cheese Ripening Yeast Geotrichum candidum.</title>
        <authorList>
            <person name="Perkins V."/>
            <person name="Vignola S."/>
            <person name="Lessard M.H."/>
            <person name="Plante P.L."/>
            <person name="Corbeil J."/>
            <person name="Dugat-Bony E."/>
            <person name="Frenette M."/>
            <person name="Labrie S."/>
        </authorList>
    </citation>
    <scope>NUCLEOTIDE SEQUENCE</scope>
    <source>
        <strain evidence="9">LMA-70</strain>
    </source>
</reference>
<evidence type="ECO:0000256" key="5">
    <source>
        <dbReference type="RuleBase" id="RU000383"/>
    </source>
</evidence>
<dbReference type="GO" id="GO:0051301">
    <property type="term" value="P:cell division"/>
    <property type="evidence" value="ECO:0007669"/>
    <property type="project" value="UniProtKB-KW"/>
</dbReference>
<dbReference type="InterPro" id="IPR006671">
    <property type="entry name" value="Cyclin_N"/>
</dbReference>
<organism evidence="9 10">
    <name type="scientific">Geotrichum candidum</name>
    <name type="common">Oospora lactis</name>
    <name type="synonym">Dipodascus geotrichum</name>
    <dbReference type="NCBI Taxonomy" id="1173061"/>
    <lineage>
        <taxon>Eukaryota</taxon>
        <taxon>Fungi</taxon>
        <taxon>Dikarya</taxon>
        <taxon>Ascomycota</taxon>
        <taxon>Saccharomycotina</taxon>
        <taxon>Dipodascomycetes</taxon>
        <taxon>Dipodascales</taxon>
        <taxon>Dipodascaceae</taxon>
        <taxon>Geotrichum</taxon>
    </lineage>
</organism>
<feature type="domain" description="Cyclin C-terminal" evidence="8">
    <location>
        <begin position="149"/>
        <end position="257"/>
    </location>
</feature>
<dbReference type="InterPro" id="IPR013763">
    <property type="entry name" value="Cyclin-like_dom"/>
</dbReference>
<proteinExistence type="inferred from homology"/>
<keyword evidence="3 5" id="KW-0195">Cyclin</keyword>
<evidence type="ECO:0008006" key="11">
    <source>
        <dbReference type="Google" id="ProtNLM"/>
    </source>
</evidence>
<evidence type="ECO:0000256" key="1">
    <source>
        <dbReference type="ARBA" id="ARBA00008742"/>
    </source>
</evidence>
<dbReference type="Pfam" id="PF02984">
    <property type="entry name" value="Cyclin_C"/>
    <property type="match status" value="1"/>
</dbReference>
<evidence type="ECO:0000313" key="10">
    <source>
        <dbReference type="Proteomes" id="UP000750522"/>
    </source>
</evidence>
<dbReference type="FunFam" id="1.10.472.10:FF:000010">
    <property type="entry name" value="G1/S-specific cyclin Cln1"/>
    <property type="match status" value="1"/>
</dbReference>
<evidence type="ECO:0000256" key="4">
    <source>
        <dbReference type="ARBA" id="ARBA00023306"/>
    </source>
</evidence>
<dbReference type="Pfam" id="PF00134">
    <property type="entry name" value="Cyclin_N"/>
    <property type="match status" value="1"/>
</dbReference>
<evidence type="ECO:0000256" key="3">
    <source>
        <dbReference type="ARBA" id="ARBA00023127"/>
    </source>
</evidence>
<evidence type="ECO:0000259" key="7">
    <source>
        <dbReference type="SMART" id="SM00385"/>
    </source>
</evidence>
<dbReference type="AlphaFoldDB" id="A0A9P5G556"/>
<dbReference type="PANTHER" id="PTHR10177">
    <property type="entry name" value="CYCLINS"/>
    <property type="match status" value="1"/>
</dbReference>
<evidence type="ECO:0000256" key="6">
    <source>
        <dbReference type="SAM" id="MobiDB-lite"/>
    </source>
</evidence>
<sequence>MDNYEKHAFKAVEAEYREDFLAAMIEQQTKTLPSASMIDTQPEIEWFMRPYLLDFLVDTHQTLKLSPQALFLAVNLVDRYCSRRVVAKKHYQLVGCTALWIASKYEDKKSRVPSLAELMAMCCGVYEEAMFLQMEGHILNTLEWSVGHTTLDAFIHLYVGNSEPDAAKDRLINTCKFLAECSMYHRAFFQFTPSIVARSCVVLASHVLGGAGAWATESKEEQECVNLLARYMQTPTQSLQKKYMRTSQSQVPKLIAAFIARQQQQQQQQQQHVAMPPSPAPSTEVEFDLHVTPSKQQQQQQHYQAQGGYVTPPHSPYNKVNGYPTRN</sequence>
<comment type="similarity">
    <text evidence="1 5">Belongs to the cyclin family.</text>
</comment>
<dbReference type="EMBL" id="QQZK01000038">
    <property type="protein sequence ID" value="KAF5101352.1"/>
    <property type="molecule type" value="Genomic_DNA"/>
</dbReference>
<feature type="compositionally biased region" description="Low complexity" evidence="6">
    <location>
        <begin position="296"/>
        <end position="306"/>
    </location>
</feature>
<evidence type="ECO:0000313" key="9">
    <source>
        <dbReference type="EMBL" id="KAF5101352.1"/>
    </source>
</evidence>
<dbReference type="InterPro" id="IPR048258">
    <property type="entry name" value="Cyclins_cyclin-box"/>
</dbReference>
<accession>A0A9P5G556</accession>
<keyword evidence="4" id="KW-0131">Cell cycle</keyword>
<feature type="region of interest" description="Disordered" evidence="6">
    <location>
        <begin position="266"/>
        <end position="327"/>
    </location>
</feature>
<keyword evidence="2" id="KW-0132">Cell division</keyword>
<name>A0A9P5G556_GEOCN</name>
<dbReference type="GO" id="GO:0044843">
    <property type="term" value="P:cell cycle G1/S phase transition"/>
    <property type="evidence" value="ECO:0007669"/>
    <property type="project" value="UniProtKB-ARBA"/>
</dbReference>
<dbReference type="Gene3D" id="1.10.472.10">
    <property type="entry name" value="Cyclin-like"/>
    <property type="match status" value="2"/>
</dbReference>
<dbReference type="Proteomes" id="UP000750522">
    <property type="component" value="Unassembled WGS sequence"/>
</dbReference>
<feature type="domain" description="Cyclin-like" evidence="7">
    <location>
        <begin position="54"/>
        <end position="140"/>
    </location>
</feature>
<dbReference type="SUPFAM" id="SSF47954">
    <property type="entry name" value="Cyclin-like"/>
    <property type="match status" value="2"/>
</dbReference>
<dbReference type="SMART" id="SM01332">
    <property type="entry name" value="Cyclin_C"/>
    <property type="match status" value="1"/>
</dbReference>
<dbReference type="SMART" id="SM00385">
    <property type="entry name" value="CYCLIN"/>
    <property type="match status" value="1"/>
</dbReference>
<evidence type="ECO:0000259" key="8">
    <source>
        <dbReference type="SMART" id="SM01332"/>
    </source>
</evidence>
<evidence type="ECO:0000256" key="2">
    <source>
        <dbReference type="ARBA" id="ARBA00022618"/>
    </source>
</evidence>
<dbReference type="PROSITE" id="PS00292">
    <property type="entry name" value="CYCLINS"/>
    <property type="match status" value="1"/>
</dbReference>